<protein>
    <submittedName>
        <fullName evidence="1">SANT/Myb domain</fullName>
    </submittedName>
    <submittedName>
        <fullName evidence="2">SANT/Myb_domain</fullName>
    </submittedName>
</protein>
<dbReference type="Proteomes" id="UP001642409">
    <property type="component" value="Unassembled WGS sequence"/>
</dbReference>
<evidence type="ECO:0000313" key="3">
    <source>
        <dbReference type="Proteomes" id="UP001642409"/>
    </source>
</evidence>
<comment type="caution">
    <text evidence="1">The sequence shown here is derived from an EMBL/GenBank/DDBJ whole genome shotgun (WGS) entry which is preliminary data.</text>
</comment>
<gene>
    <name evidence="2" type="ORF">HINF_LOCUS11520</name>
    <name evidence="1" type="ORF">HINF_LOCUS26026</name>
</gene>
<dbReference type="Gene3D" id="1.10.10.60">
    <property type="entry name" value="Homeodomain-like"/>
    <property type="match status" value="1"/>
</dbReference>
<evidence type="ECO:0000313" key="1">
    <source>
        <dbReference type="EMBL" id="CAI9938381.1"/>
    </source>
</evidence>
<keyword evidence="3" id="KW-1185">Reference proteome</keyword>
<dbReference type="InterPro" id="IPR001005">
    <property type="entry name" value="SANT/Myb"/>
</dbReference>
<dbReference type="AlphaFoldDB" id="A0AA86U3G9"/>
<dbReference type="InterPro" id="IPR009057">
    <property type="entry name" value="Homeodomain-like_sf"/>
</dbReference>
<reference evidence="2 3" key="2">
    <citation type="submission" date="2024-07" db="EMBL/GenBank/DDBJ databases">
        <authorList>
            <person name="Akdeniz Z."/>
        </authorList>
    </citation>
    <scope>NUCLEOTIDE SEQUENCE [LARGE SCALE GENOMIC DNA]</scope>
</reference>
<dbReference type="SUPFAM" id="SSF46689">
    <property type="entry name" value="Homeodomain-like"/>
    <property type="match status" value="1"/>
</dbReference>
<organism evidence="1">
    <name type="scientific">Hexamita inflata</name>
    <dbReference type="NCBI Taxonomy" id="28002"/>
    <lineage>
        <taxon>Eukaryota</taxon>
        <taxon>Metamonada</taxon>
        <taxon>Diplomonadida</taxon>
        <taxon>Hexamitidae</taxon>
        <taxon>Hexamitinae</taxon>
        <taxon>Hexamita</taxon>
    </lineage>
</organism>
<evidence type="ECO:0000313" key="2">
    <source>
        <dbReference type="EMBL" id="CAL5990688.1"/>
    </source>
</evidence>
<reference evidence="1" key="1">
    <citation type="submission" date="2023-06" db="EMBL/GenBank/DDBJ databases">
        <authorList>
            <person name="Kurt Z."/>
        </authorList>
    </citation>
    <scope>NUCLEOTIDE SEQUENCE</scope>
</reference>
<proteinExistence type="predicted"/>
<dbReference type="CDD" id="cd00167">
    <property type="entry name" value="SANT"/>
    <property type="match status" value="1"/>
</dbReference>
<dbReference type="EMBL" id="CATOUU010000654">
    <property type="protein sequence ID" value="CAI9938381.1"/>
    <property type="molecule type" value="Genomic_DNA"/>
</dbReference>
<accession>A0AA86U3G9</accession>
<dbReference type="EMBL" id="CAXDID020000025">
    <property type="protein sequence ID" value="CAL5990688.1"/>
    <property type="molecule type" value="Genomic_DNA"/>
</dbReference>
<name>A0AA86U3G9_9EUKA</name>
<sequence>MFAKITVVVNAKINVSNLVSNFMFSKLQYKVVFSYQKNQSIISSVAIIFQVKSCPKLHQNEIQQNTKQFVLSCVPYRKYPTTQQIAFHSSQMKVYSQQLLQMHLLLEINELQVQIQQIKELMTSKCHIKKESVQKRQITRWTEEEDQLLIDQMHAAGTQNYKQIQIVTKSASQVYFRLRYLKNVFLQNKELYLNKTDLGKLKDIFSEQ</sequence>